<name>F2AT77_RHOBT</name>
<protein>
    <submittedName>
        <fullName evidence="1">Uncharacterized protein</fullName>
    </submittedName>
</protein>
<proteinExistence type="predicted"/>
<evidence type="ECO:0000313" key="2">
    <source>
        <dbReference type="Proteomes" id="UP000006222"/>
    </source>
</evidence>
<dbReference type="Proteomes" id="UP000006222">
    <property type="component" value="Unassembled WGS sequence"/>
</dbReference>
<dbReference type="AlphaFoldDB" id="F2AT77"/>
<dbReference type="EMBL" id="AFAR01000159">
    <property type="protein sequence ID" value="EGF27142.1"/>
    <property type="molecule type" value="Genomic_DNA"/>
</dbReference>
<gene>
    <name evidence="1" type="ORF">RBWH47_01811</name>
</gene>
<dbReference type="PATRIC" id="fig|991778.3.peg.3103"/>
<evidence type="ECO:0000313" key="1">
    <source>
        <dbReference type="EMBL" id="EGF27142.1"/>
    </source>
</evidence>
<sequence length="137" mass="15323">MDIPLSVRPALHSRILLLSLVCCLIASCDPPKTNSARLPGNDLEWIVTSVAEEIGHYDIEGESFHQYVLADTLERETDTIRLVYDSIENPTPKLAVGDRVVVSGFDSNDSGLFASRRNEFRRTRLDVKLLESDSLVH</sequence>
<reference evidence="1 2" key="1">
    <citation type="journal article" date="2013" name="Mar. Genomics">
        <title>Expression of sulfatases in Rhodopirellula baltica and the diversity of sulfatases in the genus Rhodopirellula.</title>
        <authorList>
            <person name="Wegner C.E."/>
            <person name="Richter-Heitmann T."/>
            <person name="Klindworth A."/>
            <person name="Klockow C."/>
            <person name="Richter M."/>
            <person name="Achstetter T."/>
            <person name="Glockner F.O."/>
            <person name="Harder J."/>
        </authorList>
    </citation>
    <scope>NUCLEOTIDE SEQUENCE [LARGE SCALE GENOMIC DNA]</scope>
    <source>
        <strain evidence="1 2">WH47</strain>
    </source>
</reference>
<accession>F2AT77</accession>
<organism evidence="1 2">
    <name type="scientific">Rhodopirellula baltica WH47</name>
    <dbReference type="NCBI Taxonomy" id="991778"/>
    <lineage>
        <taxon>Bacteria</taxon>
        <taxon>Pseudomonadati</taxon>
        <taxon>Planctomycetota</taxon>
        <taxon>Planctomycetia</taxon>
        <taxon>Pirellulales</taxon>
        <taxon>Pirellulaceae</taxon>
        <taxon>Rhodopirellula</taxon>
    </lineage>
</organism>
<dbReference type="RefSeq" id="WP_007326838.1">
    <property type="nucleotide sequence ID" value="NZ_AFAR01000159.1"/>
</dbReference>
<comment type="caution">
    <text evidence="1">The sequence shown here is derived from an EMBL/GenBank/DDBJ whole genome shotgun (WGS) entry which is preliminary data.</text>
</comment>